<reference evidence="1 2" key="1">
    <citation type="submission" date="2016-05" db="EMBL/GenBank/DDBJ databases">
        <title>Genomic Taxonomy of the Vibrionaceae.</title>
        <authorList>
            <person name="Gomez-Gil B."/>
            <person name="Enciso-Ibarra J."/>
        </authorList>
    </citation>
    <scope>NUCLEOTIDE SEQUENCE [LARGE SCALE GENOMIC DNA]</scope>
    <source>
        <strain evidence="1 2">CAIM 1920</strain>
    </source>
</reference>
<protein>
    <submittedName>
        <fullName evidence="1">Uncharacterized protein</fullName>
    </submittedName>
</protein>
<sequence length="243" mass="25934">MTFIPTFNRAVVPQMTATPQANVFTHPVPFHNAVQTTAVVPVTVGLPQQAPDASLYYMSRLLKDQGRVPFMAQPAVVPGLGDVINRLDFNSLSPFKPSPIGFPSQPFLQGFGAPGAGLGFTPLEQLPNDAPGMMRPAVVPGSIVPISDLELKLGQTGHWAPAVMPGGTILTDGDFGLVEPPRFEDWVAALPGATAPVVPDFKLNDWLAPPPPPENWLAVQPIQAPGVPGNLITFSDYTWAQQF</sequence>
<keyword evidence="2" id="KW-1185">Reference proteome</keyword>
<dbReference type="EMBL" id="LYBM01000039">
    <property type="protein sequence ID" value="ODA31221.1"/>
    <property type="molecule type" value="Genomic_DNA"/>
</dbReference>
<evidence type="ECO:0000313" key="2">
    <source>
        <dbReference type="Proteomes" id="UP000094936"/>
    </source>
</evidence>
<proteinExistence type="predicted"/>
<gene>
    <name evidence="1" type="ORF">A8L45_17830</name>
</gene>
<name>A0A1C3EDA0_9GAMM</name>
<dbReference type="RefSeq" id="WP_068904720.1">
    <property type="nucleotide sequence ID" value="NZ_JBHUIF010000029.1"/>
</dbReference>
<dbReference type="Proteomes" id="UP000094936">
    <property type="component" value="Unassembled WGS sequence"/>
</dbReference>
<comment type="caution">
    <text evidence="1">The sequence shown here is derived from an EMBL/GenBank/DDBJ whole genome shotgun (WGS) entry which is preliminary data.</text>
</comment>
<accession>A0A1C3EDA0</accession>
<evidence type="ECO:0000313" key="1">
    <source>
        <dbReference type="EMBL" id="ODA31221.1"/>
    </source>
</evidence>
<organism evidence="1 2">
    <name type="scientific">Veronia pacifica</name>
    <dbReference type="NCBI Taxonomy" id="1080227"/>
    <lineage>
        <taxon>Bacteria</taxon>
        <taxon>Pseudomonadati</taxon>
        <taxon>Pseudomonadota</taxon>
        <taxon>Gammaproteobacteria</taxon>
        <taxon>Vibrionales</taxon>
        <taxon>Vibrionaceae</taxon>
        <taxon>Veronia</taxon>
    </lineage>
</organism>
<dbReference type="AlphaFoldDB" id="A0A1C3EDA0"/>